<dbReference type="InterPro" id="IPR036322">
    <property type="entry name" value="WD40_repeat_dom_sf"/>
</dbReference>
<sequence>MEPSPMDIELDNDKSPPSTNFCSLLMMRRLEGRNLYAVPSSLKAELKKISPQASIDCIIRDSPLFISRLQIGAKLKSHGGCVNSVEWNADGSKIITGSDDCRLKVWSGKGNYALLRSHHTGHFRNIFSARFVPQTDDTQMVSCGMDGQIRHTVVAEAGETRPSKLLGSFTHMVLKIFFVPNLPPQAFVTTHHDGTVRLFDLRESTSSTDGHIILRLRNGISQFSANSLAFDPLCSGQFVVGGGDPRLRLYDLRWTPGDSSVLRVSDLNKGIIGKFKPKGLNAHRDVNVTGVDYNIVATYSRDDVYLFAVRDLQEEDLPKPGLVEDYRQVYKGRTNVRTFLKEVSFLDGAFSRYGRSSFLATGSDCGNLFVWEKSSGNLVQRIKGDHSIVNGVTPHPTLPHIAVCGIDSFAKVLLPTSEVDTFDRDRATKAIEEEQQDDSDDDRDEMYRLIMAALEHRSQRNRALVAQENEKLEEANEKRLAANELFREGKCEEALTKYKAAIDLLQFRGSIPHVEGRRKGALIHCLNNIAACYIRLEKMEEAIEVCNQVLNIDIENLKALVRRAHCYIQQKRKTRALRDLNRALRIDEADGQLKTMLQKAKELEDDDEIVSDDEEEGEEEDDDDDDGGNIITLADLIQSDDSDDGETSD</sequence>
<evidence type="ECO:0000256" key="5">
    <source>
        <dbReference type="SAM" id="Coils"/>
    </source>
</evidence>
<dbReference type="Gene3D" id="1.25.40.10">
    <property type="entry name" value="Tetratricopeptide repeat domain"/>
    <property type="match status" value="1"/>
</dbReference>
<feature type="region of interest" description="Disordered" evidence="6">
    <location>
        <begin position="601"/>
        <end position="649"/>
    </location>
</feature>
<dbReference type="SMART" id="SM00028">
    <property type="entry name" value="TPR"/>
    <property type="match status" value="3"/>
</dbReference>
<evidence type="ECO:0000256" key="3">
    <source>
        <dbReference type="PROSITE-ProRule" id="PRU00221"/>
    </source>
</evidence>
<dbReference type="SMART" id="SM00320">
    <property type="entry name" value="WD40"/>
    <property type="match status" value="6"/>
</dbReference>
<keyword evidence="2" id="KW-0677">Repeat</keyword>
<dbReference type="InterPro" id="IPR045151">
    <property type="entry name" value="DCAF8"/>
</dbReference>
<reference evidence="7 8" key="1">
    <citation type="journal article" date="2018" name="Genome Biol. Evol.">
        <title>Multiple Roots of Fruiting Body Formation in Amoebozoa.</title>
        <authorList>
            <person name="Hillmann F."/>
            <person name="Forbes G."/>
            <person name="Novohradska S."/>
            <person name="Ferling I."/>
            <person name="Riege K."/>
            <person name="Groth M."/>
            <person name="Westermann M."/>
            <person name="Marz M."/>
            <person name="Spaller T."/>
            <person name="Winckler T."/>
            <person name="Schaap P."/>
            <person name="Glockner G."/>
        </authorList>
    </citation>
    <scope>NUCLEOTIDE SEQUENCE [LARGE SCALE GENOMIC DNA]</scope>
    <source>
        <strain evidence="7 8">Jena</strain>
    </source>
</reference>
<evidence type="ECO:0000256" key="2">
    <source>
        <dbReference type="ARBA" id="ARBA00022737"/>
    </source>
</evidence>
<feature type="compositionally biased region" description="Acidic residues" evidence="6">
    <location>
        <begin position="603"/>
        <end position="627"/>
    </location>
</feature>
<dbReference type="PROSITE" id="PS50294">
    <property type="entry name" value="WD_REPEATS_REGION"/>
    <property type="match status" value="1"/>
</dbReference>
<dbReference type="PROSITE" id="PS50082">
    <property type="entry name" value="WD_REPEATS_2"/>
    <property type="match status" value="1"/>
</dbReference>
<dbReference type="AlphaFoldDB" id="A0A2P6MVW8"/>
<dbReference type="STRING" id="1890364.A0A2P6MVW8"/>
<dbReference type="InterPro" id="IPR015943">
    <property type="entry name" value="WD40/YVTN_repeat-like_dom_sf"/>
</dbReference>
<dbReference type="InParanoid" id="A0A2P6MVW8"/>
<dbReference type="PANTHER" id="PTHR15574">
    <property type="entry name" value="WD REPEAT DOMAIN-CONTAINING FAMILY"/>
    <property type="match status" value="1"/>
</dbReference>
<dbReference type="GO" id="GO:0005737">
    <property type="term" value="C:cytoplasm"/>
    <property type="evidence" value="ECO:0007669"/>
    <property type="project" value="TreeGrafter"/>
</dbReference>
<dbReference type="FunCoup" id="A0A2P6MVW8">
    <property type="interactions" value="5"/>
</dbReference>
<dbReference type="Proteomes" id="UP000241769">
    <property type="component" value="Unassembled WGS sequence"/>
</dbReference>
<dbReference type="SUPFAM" id="SSF50978">
    <property type="entry name" value="WD40 repeat-like"/>
    <property type="match status" value="1"/>
</dbReference>
<evidence type="ECO:0000256" key="1">
    <source>
        <dbReference type="ARBA" id="ARBA00022574"/>
    </source>
</evidence>
<dbReference type="Gene3D" id="2.130.10.10">
    <property type="entry name" value="YVTN repeat-like/Quinoprotein amine dehydrogenase"/>
    <property type="match status" value="1"/>
</dbReference>
<name>A0A2P6MVW8_9EUKA</name>
<feature type="compositionally biased region" description="Acidic residues" evidence="6">
    <location>
        <begin position="638"/>
        <end position="649"/>
    </location>
</feature>
<dbReference type="PROSITE" id="PS50005">
    <property type="entry name" value="TPR"/>
    <property type="match status" value="1"/>
</dbReference>
<dbReference type="SUPFAM" id="SSF48452">
    <property type="entry name" value="TPR-like"/>
    <property type="match status" value="1"/>
</dbReference>
<keyword evidence="5" id="KW-0175">Coiled coil</keyword>
<protein>
    <submittedName>
        <fullName evidence="7">Uncharacterized protein</fullName>
    </submittedName>
</protein>
<accession>A0A2P6MVW8</accession>
<comment type="caution">
    <text evidence="7">The sequence shown here is derived from an EMBL/GenBank/DDBJ whole genome shotgun (WGS) entry which is preliminary data.</text>
</comment>
<keyword evidence="1 3" id="KW-0853">WD repeat</keyword>
<evidence type="ECO:0000256" key="6">
    <source>
        <dbReference type="SAM" id="MobiDB-lite"/>
    </source>
</evidence>
<organism evidence="7 8">
    <name type="scientific">Planoprotostelium fungivorum</name>
    <dbReference type="NCBI Taxonomy" id="1890364"/>
    <lineage>
        <taxon>Eukaryota</taxon>
        <taxon>Amoebozoa</taxon>
        <taxon>Evosea</taxon>
        <taxon>Variosea</taxon>
        <taxon>Cavosteliida</taxon>
        <taxon>Cavosteliaceae</taxon>
        <taxon>Planoprotostelium</taxon>
    </lineage>
</organism>
<gene>
    <name evidence="7" type="ORF">PROFUN_15520</name>
</gene>
<proteinExistence type="predicted"/>
<dbReference type="OrthoDB" id="4869960at2759"/>
<evidence type="ECO:0000313" key="8">
    <source>
        <dbReference type="Proteomes" id="UP000241769"/>
    </source>
</evidence>
<dbReference type="InterPro" id="IPR011990">
    <property type="entry name" value="TPR-like_helical_dom_sf"/>
</dbReference>
<dbReference type="Pfam" id="PF13181">
    <property type="entry name" value="TPR_8"/>
    <property type="match status" value="2"/>
</dbReference>
<evidence type="ECO:0000256" key="4">
    <source>
        <dbReference type="PROSITE-ProRule" id="PRU00339"/>
    </source>
</evidence>
<dbReference type="GO" id="GO:0080008">
    <property type="term" value="C:Cul4-RING E3 ubiquitin ligase complex"/>
    <property type="evidence" value="ECO:0007669"/>
    <property type="project" value="TreeGrafter"/>
</dbReference>
<feature type="repeat" description="TPR" evidence="4">
    <location>
        <begin position="557"/>
        <end position="590"/>
    </location>
</feature>
<evidence type="ECO:0000313" key="7">
    <source>
        <dbReference type="EMBL" id="PRP75833.1"/>
    </source>
</evidence>
<feature type="coiled-coil region" evidence="5">
    <location>
        <begin position="458"/>
        <end position="485"/>
    </location>
</feature>
<dbReference type="Pfam" id="PF00400">
    <property type="entry name" value="WD40"/>
    <property type="match status" value="1"/>
</dbReference>
<keyword evidence="8" id="KW-1185">Reference proteome</keyword>
<dbReference type="InterPro" id="IPR019734">
    <property type="entry name" value="TPR_rpt"/>
</dbReference>
<feature type="repeat" description="WD" evidence="3">
    <location>
        <begin position="75"/>
        <end position="107"/>
    </location>
</feature>
<dbReference type="EMBL" id="MDYQ01000361">
    <property type="protein sequence ID" value="PRP75833.1"/>
    <property type="molecule type" value="Genomic_DNA"/>
</dbReference>
<keyword evidence="4" id="KW-0802">TPR repeat</keyword>
<dbReference type="InterPro" id="IPR001680">
    <property type="entry name" value="WD40_rpt"/>
</dbReference>